<reference evidence="3" key="1">
    <citation type="submission" date="2011-08" db="EMBL/GenBank/DDBJ databases">
        <title>The draft genome of Latimeria chalumnae.</title>
        <authorList>
            <person name="Di Palma F."/>
            <person name="Alfoldi J."/>
            <person name="Johnson J."/>
            <person name="Berlin A."/>
            <person name="Gnerre S."/>
            <person name="Jaffe D."/>
            <person name="MacCallum I."/>
            <person name="Young S."/>
            <person name="Walker B.J."/>
            <person name="Lander E."/>
            <person name="Lindblad-Toh K."/>
        </authorList>
    </citation>
    <scope>NUCLEOTIDE SEQUENCE [LARGE SCALE GENOMIC DNA]</scope>
    <source>
        <strain evidence="3">Wild caught</strain>
    </source>
</reference>
<dbReference type="Gene3D" id="3.60.10.10">
    <property type="entry name" value="Endonuclease/exonuclease/phosphatase"/>
    <property type="match status" value="1"/>
</dbReference>
<organism evidence="2 3">
    <name type="scientific">Latimeria chalumnae</name>
    <name type="common">Coelacanth</name>
    <dbReference type="NCBI Taxonomy" id="7897"/>
    <lineage>
        <taxon>Eukaryota</taxon>
        <taxon>Metazoa</taxon>
        <taxon>Chordata</taxon>
        <taxon>Craniata</taxon>
        <taxon>Vertebrata</taxon>
        <taxon>Euteleostomi</taxon>
        <taxon>Coelacanthiformes</taxon>
        <taxon>Coelacanthidae</taxon>
        <taxon>Latimeria</taxon>
    </lineage>
</organism>
<dbReference type="HOGENOM" id="CLU_000680_2_1_1"/>
<proteinExistence type="predicted"/>
<dbReference type="InterPro" id="IPR036691">
    <property type="entry name" value="Endo/exonu/phosph_ase_sf"/>
</dbReference>
<dbReference type="STRING" id="7897.ENSLACP00000016877"/>
<sequence>GHFDIWRSVHSQIREHTFYSNTHKPYSRIDALYVSHNVLIHTVHAKIGSFMLSDHAPVNRKFVPALTLLKRFNNSVLWDMSFFDHIKDTIWFYSDINKGLVQSQNVLWDAFKGGAIISCTSNKKKQLSKRQDTLEDQLETAERAHTAAPQDGKLYIKLQQACSELQVFLDKNKEKVFFQSGDKAGALLAYSLWNQEAAFVIPGIKTKHGDLTRDPNKISAKLRNFYKGMYQSQRLSATEALATFLQMIPLPQSPQKTGPKLDTPL</sequence>
<keyword evidence="3" id="KW-1185">Reference proteome</keyword>
<keyword evidence="1" id="KW-0175">Coiled coil</keyword>
<name>H3B4Q6_LATCH</name>
<reference evidence="2" key="2">
    <citation type="submission" date="2025-08" db="UniProtKB">
        <authorList>
            <consortium name="Ensembl"/>
        </authorList>
    </citation>
    <scope>IDENTIFICATION</scope>
</reference>
<feature type="coiled-coil region" evidence="1">
    <location>
        <begin position="117"/>
        <end position="144"/>
    </location>
</feature>
<dbReference type="Ensembl" id="ENSLACT00000016996.1">
    <property type="protein sequence ID" value="ENSLACP00000016877.1"/>
    <property type="gene ID" value="ENSLACG00000014865.1"/>
</dbReference>
<evidence type="ECO:0000313" key="3">
    <source>
        <dbReference type="Proteomes" id="UP000008672"/>
    </source>
</evidence>
<dbReference type="InParanoid" id="H3B4Q6"/>
<evidence type="ECO:0000313" key="2">
    <source>
        <dbReference type="Ensembl" id="ENSLACP00000016877.1"/>
    </source>
</evidence>
<dbReference type="Proteomes" id="UP000008672">
    <property type="component" value="Unassembled WGS sequence"/>
</dbReference>
<dbReference type="AlphaFoldDB" id="H3B4Q6"/>
<dbReference type="SUPFAM" id="SSF56219">
    <property type="entry name" value="DNase I-like"/>
    <property type="match status" value="1"/>
</dbReference>
<protein>
    <submittedName>
        <fullName evidence="2">Uncharacterized protein</fullName>
    </submittedName>
</protein>
<reference evidence="2" key="3">
    <citation type="submission" date="2025-09" db="UniProtKB">
        <authorList>
            <consortium name="Ensembl"/>
        </authorList>
    </citation>
    <scope>IDENTIFICATION</scope>
</reference>
<dbReference type="EMBL" id="AFYH01107878">
    <property type="status" value="NOT_ANNOTATED_CDS"/>
    <property type="molecule type" value="Genomic_DNA"/>
</dbReference>
<evidence type="ECO:0000256" key="1">
    <source>
        <dbReference type="SAM" id="Coils"/>
    </source>
</evidence>
<dbReference type="GeneTree" id="ENSGT00940000164503"/>
<accession>H3B4Q6</accession>